<dbReference type="InterPro" id="IPR015947">
    <property type="entry name" value="PUA-like_sf"/>
</dbReference>
<sequence>MSKQQQQPPKAGDLCITLHQPWASLLVHGIKRVEGRSWPAPLNVLSEHIWIHAASKVPDAATIEAMENFYREVYSVDGVTNIKFPEHYPVSVLLGSVKVVGCLKLEELVSWEVLPQGVRLEGQTDYCWLCEDPKKLVVPFQMRGWLKVYNLEKRIAADAARGLRPVLGPAPFKFPLPDLSDARSLQPGSLQNMLSQEAGSFKEPSSNKKG</sequence>
<dbReference type="AlphaFoldDB" id="A0A9D4ZSV8"/>
<dbReference type="OrthoDB" id="338816at2759"/>
<dbReference type="PANTHER" id="PTHR12963">
    <property type="entry name" value="THYROID RECEPTOR INTERACTING PROTEIN RELATED"/>
    <property type="match status" value="1"/>
</dbReference>
<protein>
    <recommendedName>
        <fullName evidence="1">ASCH domain-containing protein</fullName>
    </recommendedName>
</protein>
<comment type="caution">
    <text evidence="2">The sequence shown here is derived from an EMBL/GenBank/DDBJ whole genome shotgun (WGS) entry which is preliminary data.</text>
</comment>
<keyword evidence="3" id="KW-1185">Reference proteome</keyword>
<gene>
    <name evidence="2" type="ORF">GOP47_0000416</name>
</gene>
<dbReference type="Pfam" id="PF04266">
    <property type="entry name" value="ASCH"/>
    <property type="match status" value="1"/>
</dbReference>
<accession>A0A9D4ZSV8</accession>
<proteinExistence type="predicted"/>
<dbReference type="InterPro" id="IPR039128">
    <property type="entry name" value="TRIP4-like"/>
</dbReference>
<dbReference type="FunFam" id="2.30.130.30:FF:000002">
    <property type="entry name" value="Activating signal cointegrator 1"/>
    <property type="match status" value="1"/>
</dbReference>
<evidence type="ECO:0000313" key="3">
    <source>
        <dbReference type="Proteomes" id="UP000886520"/>
    </source>
</evidence>
<dbReference type="InterPro" id="IPR007374">
    <property type="entry name" value="ASCH_domain"/>
</dbReference>
<evidence type="ECO:0000259" key="1">
    <source>
        <dbReference type="Pfam" id="PF04266"/>
    </source>
</evidence>
<dbReference type="CDD" id="cd06554">
    <property type="entry name" value="ASCH_ASC-1_like"/>
    <property type="match status" value="1"/>
</dbReference>
<name>A0A9D4ZSV8_ADICA</name>
<dbReference type="Proteomes" id="UP000886520">
    <property type="component" value="Chromosome 1"/>
</dbReference>
<dbReference type="SUPFAM" id="SSF88697">
    <property type="entry name" value="PUA domain-like"/>
    <property type="match status" value="1"/>
</dbReference>
<evidence type="ECO:0000313" key="2">
    <source>
        <dbReference type="EMBL" id="KAI5084247.1"/>
    </source>
</evidence>
<dbReference type="EMBL" id="JABFUD020000001">
    <property type="protein sequence ID" value="KAI5084247.1"/>
    <property type="molecule type" value="Genomic_DNA"/>
</dbReference>
<feature type="domain" description="ASCH" evidence="1">
    <location>
        <begin position="16"/>
        <end position="105"/>
    </location>
</feature>
<dbReference type="Gene3D" id="2.30.130.30">
    <property type="entry name" value="Hypothetical protein"/>
    <property type="match status" value="1"/>
</dbReference>
<dbReference type="PANTHER" id="PTHR12963:SF0">
    <property type="entry name" value="EXPRESSED PROTEIN"/>
    <property type="match status" value="1"/>
</dbReference>
<reference evidence="2" key="1">
    <citation type="submission" date="2021-01" db="EMBL/GenBank/DDBJ databases">
        <title>Adiantum capillus-veneris genome.</title>
        <authorList>
            <person name="Fang Y."/>
            <person name="Liao Q."/>
        </authorList>
    </citation>
    <scope>NUCLEOTIDE SEQUENCE</scope>
    <source>
        <strain evidence="2">H3</strain>
        <tissue evidence="2">Leaf</tissue>
    </source>
</reference>
<organism evidence="2 3">
    <name type="scientific">Adiantum capillus-veneris</name>
    <name type="common">Maidenhair fern</name>
    <dbReference type="NCBI Taxonomy" id="13818"/>
    <lineage>
        <taxon>Eukaryota</taxon>
        <taxon>Viridiplantae</taxon>
        <taxon>Streptophyta</taxon>
        <taxon>Embryophyta</taxon>
        <taxon>Tracheophyta</taxon>
        <taxon>Polypodiopsida</taxon>
        <taxon>Polypodiidae</taxon>
        <taxon>Polypodiales</taxon>
        <taxon>Pteridineae</taxon>
        <taxon>Pteridaceae</taxon>
        <taxon>Vittarioideae</taxon>
        <taxon>Adiantum</taxon>
    </lineage>
</organism>